<dbReference type="PROSITE" id="PS51195">
    <property type="entry name" value="Q_MOTIF"/>
    <property type="match status" value="1"/>
</dbReference>
<feature type="short sequence motif" description="Q motif" evidence="9">
    <location>
        <begin position="11"/>
        <end position="39"/>
    </location>
</feature>
<dbReference type="SMART" id="SM01178">
    <property type="entry name" value="DUF4217"/>
    <property type="match status" value="1"/>
</dbReference>
<evidence type="ECO:0000256" key="4">
    <source>
        <dbReference type="ARBA" id="ARBA00022840"/>
    </source>
</evidence>
<feature type="compositionally biased region" description="Basic and acidic residues" evidence="11">
    <location>
        <begin position="488"/>
        <end position="508"/>
    </location>
</feature>
<dbReference type="GO" id="GO:0005524">
    <property type="term" value="F:ATP binding"/>
    <property type="evidence" value="ECO:0007669"/>
    <property type="project" value="UniProtKB-UniRule"/>
</dbReference>
<dbReference type="GO" id="GO:0003723">
    <property type="term" value="F:RNA binding"/>
    <property type="evidence" value="ECO:0007669"/>
    <property type="project" value="UniProtKB-UniRule"/>
</dbReference>
<evidence type="ECO:0000259" key="13">
    <source>
        <dbReference type="PROSITE" id="PS51194"/>
    </source>
</evidence>
<evidence type="ECO:0000313" key="15">
    <source>
        <dbReference type="Proteomes" id="UP000694844"/>
    </source>
</evidence>
<gene>
    <name evidence="16" type="primary">LOC111128419</name>
</gene>
<dbReference type="OrthoDB" id="7396459at2759"/>
<dbReference type="InterPro" id="IPR056330">
    <property type="entry name" value="CTT_SPB4"/>
</dbReference>
<comment type="catalytic activity">
    <reaction evidence="8 10">
        <text>ATP + H2O = ADP + phosphate + H(+)</text>
        <dbReference type="Rhea" id="RHEA:13065"/>
        <dbReference type="ChEBI" id="CHEBI:15377"/>
        <dbReference type="ChEBI" id="CHEBI:15378"/>
        <dbReference type="ChEBI" id="CHEBI:30616"/>
        <dbReference type="ChEBI" id="CHEBI:43474"/>
        <dbReference type="ChEBI" id="CHEBI:456216"/>
        <dbReference type="EC" id="3.6.4.13"/>
    </reaction>
</comment>
<dbReference type="InterPro" id="IPR025313">
    <property type="entry name" value="SPB4-like_CTE"/>
</dbReference>
<feature type="domain" description="Helicase C-terminal" evidence="13">
    <location>
        <begin position="256"/>
        <end position="410"/>
    </location>
</feature>
<dbReference type="AlphaFoldDB" id="A0A8B8DRW6"/>
<dbReference type="KEGG" id="cvn:111128419"/>
<dbReference type="GO" id="GO:0016787">
    <property type="term" value="F:hydrolase activity"/>
    <property type="evidence" value="ECO:0007669"/>
    <property type="project" value="UniProtKB-KW"/>
</dbReference>
<sequence length="590" mass="67205">MKSTEMTDTTWGELPVSLSETVLQTVLDAGFVHPTPVQASCIPLFLSNKDVAAEAVTGSGKTLAFLVPVLEILRKRGSWSKKEIGAIIVTPTRELAIQINEVLSQFLTDTPDLTSLLLIGGENIVKDAEKFKANGGNIIIATPGKLETMLEKPQNGLNLAASVRSLEVLVLDEADQLLDLGFEASINTILSYLPKQRRTGLFSATQTDELENLIRAGLRNPVRVNVKEKKKDDGKMEQRTPSTLQNFYMIVESDQKFNQMMNFIQARRREKIMIFFSTCAGVDYFSKMLQLILKNTQVLCLHGKMKNKRNKVFAKFRALESGILVCSDVMARGVDIPEINWVIQYDPPKLANFFVHRCGRTARIGNTGNALVFLLPAEDTYLNFLKINQRVVLQKLDSCDSVNNYLPKLRKFALKDRALMEKGAKAFVSFVQFYGKHECGLIFRIKDLDFGKLANGYGLLRIPKMPEIKGKDVSNFVPVETDFNNIAYKDKHREKQRQEKLQSEEPKTSKFRRPPRSQPWSKQKERKERKKKRREQKEISRKRKAEDRETVGNEEEEDFQEDVKLLKKLKRGKISKEEFDSQFAPSDDDD</sequence>
<evidence type="ECO:0000256" key="7">
    <source>
        <dbReference type="ARBA" id="ARBA00038002"/>
    </source>
</evidence>
<dbReference type="GO" id="GO:0003724">
    <property type="term" value="F:RNA helicase activity"/>
    <property type="evidence" value="ECO:0007669"/>
    <property type="project" value="UniProtKB-EC"/>
</dbReference>
<evidence type="ECO:0000256" key="8">
    <source>
        <dbReference type="ARBA" id="ARBA00047984"/>
    </source>
</evidence>
<evidence type="ECO:0000259" key="12">
    <source>
        <dbReference type="PROSITE" id="PS51192"/>
    </source>
</evidence>
<reference evidence="15" key="1">
    <citation type="submission" date="2024-06" db="UniProtKB">
        <authorList>
            <consortium name="RefSeq"/>
        </authorList>
    </citation>
    <scope>NUCLEOTIDE SEQUENCE [LARGE SCALE GENOMIC DNA]</scope>
</reference>
<dbReference type="CDD" id="cd17960">
    <property type="entry name" value="DEADc_DDX55"/>
    <property type="match status" value="1"/>
</dbReference>
<comment type="domain">
    <text evidence="10">The Q motif is unique to and characteristic of the DEAD box family of RNA helicases and controls ATP binding and hydrolysis.</text>
</comment>
<keyword evidence="6" id="KW-0175">Coiled coil</keyword>
<dbReference type="FunFam" id="3.40.50.300:FF:001022">
    <property type="entry name" value="RNA helicase"/>
    <property type="match status" value="1"/>
</dbReference>
<dbReference type="GeneID" id="111128419"/>
<evidence type="ECO:0000256" key="2">
    <source>
        <dbReference type="ARBA" id="ARBA00022801"/>
    </source>
</evidence>
<evidence type="ECO:0000256" key="11">
    <source>
        <dbReference type="SAM" id="MobiDB-lite"/>
    </source>
</evidence>
<dbReference type="RefSeq" id="XP_022329726.1">
    <property type="nucleotide sequence ID" value="XM_022474018.1"/>
</dbReference>
<keyword evidence="15" id="KW-1185">Reference proteome</keyword>
<dbReference type="SUPFAM" id="SSF52540">
    <property type="entry name" value="P-loop containing nucleoside triphosphate hydrolases"/>
    <property type="match status" value="1"/>
</dbReference>
<dbReference type="EC" id="3.6.4.13" evidence="10"/>
<dbReference type="FunFam" id="3.40.50.300:FF:000877">
    <property type="entry name" value="RNA helicase"/>
    <property type="match status" value="1"/>
</dbReference>
<evidence type="ECO:0000256" key="10">
    <source>
        <dbReference type="RuleBase" id="RU365068"/>
    </source>
</evidence>
<dbReference type="Proteomes" id="UP000694844">
    <property type="component" value="Chromosome 1"/>
</dbReference>
<keyword evidence="1 10" id="KW-0547">Nucleotide-binding</keyword>
<evidence type="ECO:0000259" key="14">
    <source>
        <dbReference type="PROSITE" id="PS51195"/>
    </source>
</evidence>
<dbReference type="Gene3D" id="3.40.50.300">
    <property type="entry name" value="P-loop containing nucleotide triphosphate hydrolases"/>
    <property type="match status" value="2"/>
</dbReference>
<evidence type="ECO:0000256" key="5">
    <source>
        <dbReference type="ARBA" id="ARBA00022884"/>
    </source>
</evidence>
<dbReference type="Pfam" id="PF13959">
    <property type="entry name" value="CTE_SPB4"/>
    <property type="match status" value="1"/>
</dbReference>
<feature type="domain" description="Helicase ATP-binding" evidence="12">
    <location>
        <begin position="42"/>
        <end position="224"/>
    </location>
</feature>
<dbReference type="CDD" id="cd18787">
    <property type="entry name" value="SF2_C_DEAD"/>
    <property type="match status" value="1"/>
</dbReference>
<dbReference type="InterPro" id="IPR027417">
    <property type="entry name" value="P-loop_NTPase"/>
</dbReference>
<accession>A0A8B8DRW6</accession>
<dbReference type="SMART" id="SM00487">
    <property type="entry name" value="DEXDc"/>
    <property type="match status" value="1"/>
</dbReference>
<reference evidence="16" key="2">
    <citation type="submission" date="2025-08" db="UniProtKB">
        <authorList>
            <consortium name="RefSeq"/>
        </authorList>
    </citation>
    <scope>IDENTIFICATION</scope>
    <source>
        <tissue evidence="16">Whole sample</tissue>
    </source>
</reference>
<feature type="compositionally biased region" description="Basic and acidic residues" evidence="11">
    <location>
        <begin position="535"/>
        <end position="551"/>
    </location>
</feature>
<evidence type="ECO:0000256" key="3">
    <source>
        <dbReference type="ARBA" id="ARBA00022806"/>
    </source>
</evidence>
<keyword evidence="5 10" id="KW-0694">RNA-binding</keyword>
<dbReference type="InterPro" id="IPR011545">
    <property type="entry name" value="DEAD/DEAH_box_helicase_dom"/>
</dbReference>
<dbReference type="SMART" id="SM00490">
    <property type="entry name" value="HELICc"/>
    <property type="match status" value="1"/>
</dbReference>
<name>A0A8B8DRW6_CRAVI</name>
<evidence type="ECO:0000256" key="6">
    <source>
        <dbReference type="ARBA" id="ARBA00023054"/>
    </source>
</evidence>
<organism evidence="15 16">
    <name type="scientific">Crassostrea virginica</name>
    <name type="common">Eastern oyster</name>
    <dbReference type="NCBI Taxonomy" id="6565"/>
    <lineage>
        <taxon>Eukaryota</taxon>
        <taxon>Metazoa</taxon>
        <taxon>Spiralia</taxon>
        <taxon>Lophotrochozoa</taxon>
        <taxon>Mollusca</taxon>
        <taxon>Bivalvia</taxon>
        <taxon>Autobranchia</taxon>
        <taxon>Pteriomorphia</taxon>
        <taxon>Ostreida</taxon>
        <taxon>Ostreoidea</taxon>
        <taxon>Ostreidae</taxon>
        <taxon>Crassostrea</taxon>
    </lineage>
</organism>
<dbReference type="InterPro" id="IPR001650">
    <property type="entry name" value="Helicase_C-like"/>
</dbReference>
<keyword evidence="3 10" id="KW-0347">Helicase</keyword>
<comment type="function">
    <text evidence="10">RNA helicase.</text>
</comment>
<dbReference type="InterPro" id="IPR014001">
    <property type="entry name" value="Helicase_ATP-bd"/>
</dbReference>
<dbReference type="Pfam" id="PF23681">
    <property type="entry name" value="CTT_SPB4"/>
    <property type="match status" value="1"/>
</dbReference>
<feature type="region of interest" description="Disordered" evidence="11">
    <location>
        <begin position="487"/>
        <end position="590"/>
    </location>
</feature>
<proteinExistence type="inferred from homology"/>
<protein>
    <recommendedName>
        <fullName evidence="10">ATP-dependent RNA helicase</fullName>
        <ecNumber evidence="10">3.6.4.13</ecNumber>
    </recommendedName>
</protein>
<keyword evidence="4 10" id="KW-0067">ATP-binding</keyword>
<keyword evidence="2 10" id="KW-0378">Hydrolase</keyword>
<comment type="similarity">
    <text evidence="7">Belongs to the DEAD box helicase family. DDX55/SPB4 subfamily.</text>
</comment>
<dbReference type="PROSITE" id="PS51194">
    <property type="entry name" value="HELICASE_CTER"/>
    <property type="match status" value="1"/>
</dbReference>
<dbReference type="PANTHER" id="PTHR24031">
    <property type="entry name" value="RNA HELICASE"/>
    <property type="match status" value="1"/>
</dbReference>
<evidence type="ECO:0000256" key="9">
    <source>
        <dbReference type="PROSITE-ProRule" id="PRU00552"/>
    </source>
</evidence>
<dbReference type="PROSITE" id="PS51192">
    <property type="entry name" value="HELICASE_ATP_BIND_1"/>
    <property type="match status" value="1"/>
</dbReference>
<dbReference type="InterPro" id="IPR014014">
    <property type="entry name" value="RNA_helicase_DEAD_Q_motif"/>
</dbReference>
<feature type="domain" description="DEAD-box RNA helicase Q" evidence="14">
    <location>
        <begin position="11"/>
        <end position="39"/>
    </location>
</feature>
<dbReference type="Pfam" id="PF00270">
    <property type="entry name" value="DEAD"/>
    <property type="match status" value="1"/>
</dbReference>
<evidence type="ECO:0000313" key="16">
    <source>
        <dbReference type="RefSeq" id="XP_022329726.1"/>
    </source>
</evidence>
<evidence type="ECO:0000256" key="1">
    <source>
        <dbReference type="ARBA" id="ARBA00022741"/>
    </source>
</evidence>
<dbReference type="Pfam" id="PF00271">
    <property type="entry name" value="Helicase_C"/>
    <property type="match status" value="1"/>
</dbReference>